<dbReference type="Proteomes" id="UP000184476">
    <property type="component" value="Unassembled WGS sequence"/>
</dbReference>
<evidence type="ECO:0000256" key="1">
    <source>
        <dbReference type="SAM" id="Phobius"/>
    </source>
</evidence>
<dbReference type="OrthoDB" id="2464294at2"/>
<keyword evidence="3" id="KW-1185">Reference proteome</keyword>
<dbReference type="AlphaFoldDB" id="A0A1M4TE75"/>
<organism evidence="2 3">
    <name type="scientific">Seinonella peptonophila</name>
    <dbReference type="NCBI Taxonomy" id="112248"/>
    <lineage>
        <taxon>Bacteria</taxon>
        <taxon>Bacillati</taxon>
        <taxon>Bacillota</taxon>
        <taxon>Bacilli</taxon>
        <taxon>Bacillales</taxon>
        <taxon>Thermoactinomycetaceae</taxon>
        <taxon>Seinonella</taxon>
    </lineage>
</organism>
<keyword evidence="1" id="KW-1133">Transmembrane helix</keyword>
<keyword evidence="1" id="KW-0472">Membrane</keyword>
<evidence type="ECO:0000313" key="2">
    <source>
        <dbReference type="EMBL" id="SHE42654.1"/>
    </source>
</evidence>
<dbReference type="InterPro" id="IPR014231">
    <property type="entry name" value="Spore_YpjB"/>
</dbReference>
<reference evidence="2 3" key="1">
    <citation type="submission" date="2016-11" db="EMBL/GenBank/DDBJ databases">
        <authorList>
            <person name="Jaros S."/>
            <person name="Januszkiewicz K."/>
            <person name="Wedrychowicz H."/>
        </authorList>
    </citation>
    <scope>NUCLEOTIDE SEQUENCE [LARGE SCALE GENOMIC DNA]</scope>
    <source>
        <strain evidence="2 3">DSM 44666</strain>
    </source>
</reference>
<dbReference type="EMBL" id="FQVL01000001">
    <property type="protein sequence ID" value="SHE42654.1"/>
    <property type="molecule type" value="Genomic_DNA"/>
</dbReference>
<feature type="transmembrane region" description="Helical" evidence="1">
    <location>
        <begin position="239"/>
        <end position="257"/>
    </location>
</feature>
<dbReference type="STRING" id="112248.SAMN05444392_101426"/>
<proteinExistence type="predicted"/>
<dbReference type="Pfam" id="PF09577">
    <property type="entry name" value="Spore_YpjB"/>
    <property type="match status" value="1"/>
</dbReference>
<gene>
    <name evidence="2" type="ORF">SAMN05444392_101426</name>
</gene>
<name>A0A1M4TE75_9BACL</name>
<accession>A0A1M4TE75</accession>
<sequence>MEGVKVMIARLIGFLFLFSTFIPASIVYAESSIEQLSENWSMQATQIVEWVEQEKWLEAKEQLAKLAKEFSQSDLAKKDWDVQEIQLLSSVILQLDRKLNQVSPDKESIQFAAKQLQLAFDAISHPHQPLWQQMYQPLVSKLSHYQEANRQGDKEKMNQLWKEIKRDFQLIRPGLVLSKSPYTVAKIDSLINAIEKTPNIKDRSGGIDQLFTLIRPLFFGSEKDVLAVVDPIEAFSLELMIIVICLFMLLVLTYVSWRKYQGRRKHVA</sequence>
<protein>
    <submittedName>
        <fullName evidence="2">Sporulation protein YpjB</fullName>
    </submittedName>
</protein>
<evidence type="ECO:0000313" key="3">
    <source>
        <dbReference type="Proteomes" id="UP000184476"/>
    </source>
</evidence>
<keyword evidence="1" id="KW-0812">Transmembrane</keyword>